<name>A0A1L9TAJ7_9EURO</name>
<evidence type="ECO:0000313" key="2">
    <source>
        <dbReference type="Proteomes" id="UP000184356"/>
    </source>
</evidence>
<dbReference type="OrthoDB" id="3832628at2759"/>
<keyword evidence="2" id="KW-1185">Reference proteome</keyword>
<dbReference type="VEuPathDB" id="FungiDB:ASPSYDRAFT_47729"/>
<dbReference type="Proteomes" id="UP000184356">
    <property type="component" value="Unassembled WGS sequence"/>
</dbReference>
<dbReference type="AlphaFoldDB" id="A0A1L9TAJ7"/>
<dbReference type="EMBL" id="KV878590">
    <property type="protein sequence ID" value="OJJ56444.1"/>
    <property type="molecule type" value="Genomic_DNA"/>
</dbReference>
<accession>A0A1L9TAJ7</accession>
<dbReference type="GeneID" id="63763566"/>
<dbReference type="RefSeq" id="XP_040700250.1">
    <property type="nucleotide sequence ID" value="XM_040847493.1"/>
</dbReference>
<gene>
    <name evidence="1" type="ORF">ASPSYDRAFT_47729</name>
</gene>
<organism evidence="1 2">
    <name type="scientific">Aspergillus sydowii CBS 593.65</name>
    <dbReference type="NCBI Taxonomy" id="1036612"/>
    <lineage>
        <taxon>Eukaryota</taxon>
        <taxon>Fungi</taxon>
        <taxon>Dikarya</taxon>
        <taxon>Ascomycota</taxon>
        <taxon>Pezizomycotina</taxon>
        <taxon>Eurotiomycetes</taxon>
        <taxon>Eurotiomycetidae</taxon>
        <taxon>Eurotiales</taxon>
        <taxon>Aspergillaceae</taxon>
        <taxon>Aspergillus</taxon>
        <taxon>Aspergillus subgen. Nidulantes</taxon>
    </lineage>
</organism>
<reference evidence="2" key="1">
    <citation type="journal article" date="2017" name="Genome Biol.">
        <title>Comparative genomics reveals high biological diversity and specific adaptations in the industrially and medically important fungal genus Aspergillus.</title>
        <authorList>
            <person name="de Vries R.P."/>
            <person name="Riley R."/>
            <person name="Wiebenga A."/>
            <person name="Aguilar-Osorio G."/>
            <person name="Amillis S."/>
            <person name="Uchima C.A."/>
            <person name="Anderluh G."/>
            <person name="Asadollahi M."/>
            <person name="Askin M."/>
            <person name="Barry K."/>
            <person name="Battaglia E."/>
            <person name="Bayram O."/>
            <person name="Benocci T."/>
            <person name="Braus-Stromeyer S.A."/>
            <person name="Caldana C."/>
            <person name="Canovas D."/>
            <person name="Cerqueira G.C."/>
            <person name="Chen F."/>
            <person name="Chen W."/>
            <person name="Choi C."/>
            <person name="Clum A."/>
            <person name="Dos Santos R.A."/>
            <person name="Damasio A.R."/>
            <person name="Diallinas G."/>
            <person name="Emri T."/>
            <person name="Fekete E."/>
            <person name="Flipphi M."/>
            <person name="Freyberg S."/>
            <person name="Gallo A."/>
            <person name="Gournas C."/>
            <person name="Habgood R."/>
            <person name="Hainaut M."/>
            <person name="Harispe M.L."/>
            <person name="Henrissat B."/>
            <person name="Hilden K.S."/>
            <person name="Hope R."/>
            <person name="Hossain A."/>
            <person name="Karabika E."/>
            <person name="Karaffa L."/>
            <person name="Karanyi Z."/>
            <person name="Krasevec N."/>
            <person name="Kuo A."/>
            <person name="Kusch H."/>
            <person name="LaButti K."/>
            <person name="Lagendijk E.L."/>
            <person name="Lapidus A."/>
            <person name="Levasseur A."/>
            <person name="Lindquist E."/>
            <person name="Lipzen A."/>
            <person name="Logrieco A.F."/>
            <person name="MacCabe A."/>
            <person name="Maekelae M.R."/>
            <person name="Malavazi I."/>
            <person name="Melin P."/>
            <person name="Meyer V."/>
            <person name="Mielnichuk N."/>
            <person name="Miskei M."/>
            <person name="Molnar A.P."/>
            <person name="Mule G."/>
            <person name="Ngan C.Y."/>
            <person name="Orejas M."/>
            <person name="Orosz E."/>
            <person name="Ouedraogo J.P."/>
            <person name="Overkamp K.M."/>
            <person name="Park H.-S."/>
            <person name="Perrone G."/>
            <person name="Piumi F."/>
            <person name="Punt P.J."/>
            <person name="Ram A.F."/>
            <person name="Ramon A."/>
            <person name="Rauscher S."/>
            <person name="Record E."/>
            <person name="Riano-Pachon D.M."/>
            <person name="Robert V."/>
            <person name="Roehrig J."/>
            <person name="Ruller R."/>
            <person name="Salamov A."/>
            <person name="Salih N.S."/>
            <person name="Samson R.A."/>
            <person name="Sandor E."/>
            <person name="Sanguinetti M."/>
            <person name="Schuetze T."/>
            <person name="Sepcic K."/>
            <person name="Shelest E."/>
            <person name="Sherlock G."/>
            <person name="Sophianopoulou V."/>
            <person name="Squina F.M."/>
            <person name="Sun H."/>
            <person name="Susca A."/>
            <person name="Todd R.B."/>
            <person name="Tsang A."/>
            <person name="Unkles S.E."/>
            <person name="van de Wiele N."/>
            <person name="van Rossen-Uffink D."/>
            <person name="Oliveira J.V."/>
            <person name="Vesth T.C."/>
            <person name="Visser J."/>
            <person name="Yu J.-H."/>
            <person name="Zhou M."/>
            <person name="Andersen M.R."/>
            <person name="Archer D.B."/>
            <person name="Baker S.E."/>
            <person name="Benoit I."/>
            <person name="Brakhage A.A."/>
            <person name="Braus G.H."/>
            <person name="Fischer R."/>
            <person name="Frisvad J.C."/>
            <person name="Goldman G.H."/>
            <person name="Houbraken J."/>
            <person name="Oakley B."/>
            <person name="Pocsi I."/>
            <person name="Scazzocchio C."/>
            <person name="Seiboth B."/>
            <person name="vanKuyk P.A."/>
            <person name="Wortman J."/>
            <person name="Dyer P.S."/>
            <person name="Grigoriev I.V."/>
        </authorList>
    </citation>
    <scope>NUCLEOTIDE SEQUENCE [LARGE SCALE GENOMIC DNA]</scope>
    <source>
        <strain evidence="2">CBS 593.65</strain>
    </source>
</reference>
<protein>
    <submittedName>
        <fullName evidence="1">Uncharacterized protein</fullName>
    </submittedName>
</protein>
<evidence type="ECO:0000313" key="1">
    <source>
        <dbReference type="EMBL" id="OJJ56444.1"/>
    </source>
</evidence>
<sequence length="304" mass="33724">MARTKGAKSRQFTDHAGNQYTVIQSAMAQDSPICKLSVHLYTLSTLSPSPEFVGRSLLRSDTFVSSVDVMGLSPRVDVYAPQPSIEACIEHHRAEKAYRARAKDEFRRKVAADATAAAAAAGEAEDGEAAQQALRKLGGKEPLPHIVPTWCVSAAFWDKDRHRFQGRYRSFILVVPDDCSTWEDVEEKGLWLVKFDQDVSPAMEVDAAGYAASNYEADGVRVNRRDWGPPVSIKKVSVVEDSDPRASLRDEWTGLTGVFNDCTYRSVHCEGCFEANGRPHEDCEVEKSGHYFDNDGQCIACRQE</sequence>
<proteinExistence type="predicted"/>